<feature type="compositionally biased region" description="Basic residues" evidence="1">
    <location>
        <begin position="35"/>
        <end position="44"/>
    </location>
</feature>
<evidence type="ECO:0000313" key="3">
    <source>
        <dbReference type="Proteomes" id="UP000231501"/>
    </source>
</evidence>
<gene>
    <name evidence="2" type="ORF">CS062_11760</name>
</gene>
<evidence type="ECO:0000256" key="1">
    <source>
        <dbReference type="SAM" id="MobiDB-lite"/>
    </source>
</evidence>
<feature type="region of interest" description="Disordered" evidence="1">
    <location>
        <begin position="1"/>
        <end position="72"/>
    </location>
</feature>
<evidence type="ECO:0008006" key="4">
    <source>
        <dbReference type="Google" id="ProtNLM"/>
    </source>
</evidence>
<protein>
    <recommendedName>
        <fullName evidence="4">Transporter</fullName>
    </recommendedName>
</protein>
<organism evidence="2 3">
    <name type="scientific">Roseateles chitinivorans</name>
    <dbReference type="NCBI Taxonomy" id="2917965"/>
    <lineage>
        <taxon>Bacteria</taxon>
        <taxon>Pseudomonadati</taxon>
        <taxon>Pseudomonadota</taxon>
        <taxon>Betaproteobacteria</taxon>
        <taxon>Burkholderiales</taxon>
        <taxon>Sphaerotilaceae</taxon>
        <taxon>Roseateles</taxon>
    </lineage>
</organism>
<comment type="caution">
    <text evidence="2">The sequence shown here is derived from an EMBL/GenBank/DDBJ whole genome shotgun (WGS) entry which is preliminary data.</text>
</comment>
<dbReference type="Pfam" id="PF13557">
    <property type="entry name" value="Phenol_MetA_deg"/>
    <property type="match status" value="1"/>
</dbReference>
<keyword evidence="3" id="KW-1185">Reference proteome</keyword>
<name>A0A2G9C998_9BURK</name>
<proteinExistence type="predicted"/>
<dbReference type="AlphaFoldDB" id="A0A2G9C998"/>
<dbReference type="EMBL" id="PEOG01000027">
    <property type="protein sequence ID" value="PIM53021.1"/>
    <property type="molecule type" value="Genomic_DNA"/>
</dbReference>
<sequence length="342" mass="37051">MRPPAPSRERPAHPAYRRPGGWAASAAADSEALHRRPPRRRRGRHPDGSPGRNQQRRSPRMCPSLKPAPGRFLKRPGGLAGMLATLALAVSAVPARAADTDADAIEPDQPGIVESSSTVGQGRALLETGIGYQRDRSDGVRSRLWSTPTLLRFGFAEDWEFRVETDGYQRLRATGADGTTRASGWADTALGVKWHLQDSDGERGKPGLAWLLHLDMDSGSATFRGQGLRPSLRLTAEWDLPRDWSAGLIGGLYRDSRDDGRHFVGGILGASLGWPIAERWKGYVEVAGDQLASTRNGGRSISAGTGVTWLVDRRVQLDASVNRGLTKQTPDWVLGLGVSIGF</sequence>
<dbReference type="InterPro" id="IPR025737">
    <property type="entry name" value="FApF"/>
</dbReference>
<accession>A0A2G9C998</accession>
<dbReference type="Proteomes" id="UP000231501">
    <property type="component" value="Unassembled WGS sequence"/>
</dbReference>
<evidence type="ECO:0000313" key="2">
    <source>
        <dbReference type="EMBL" id="PIM53021.1"/>
    </source>
</evidence>
<reference evidence="2 3" key="1">
    <citation type="submission" date="2017-11" db="EMBL/GenBank/DDBJ databases">
        <title>Draft genome sequence of Mitsuaria sp. HWN-4.</title>
        <authorList>
            <person name="Gundlapally S.R."/>
        </authorList>
    </citation>
    <scope>NUCLEOTIDE SEQUENCE [LARGE SCALE GENOMIC DNA]</scope>
    <source>
        <strain evidence="2 3">HWN-4</strain>
    </source>
</reference>